<dbReference type="Proteomes" id="UP001154282">
    <property type="component" value="Unassembled WGS sequence"/>
</dbReference>
<feature type="compositionally biased region" description="Basic residues" evidence="1">
    <location>
        <begin position="63"/>
        <end position="75"/>
    </location>
</feature>
<dbReference type="AlphaFoldDB" id="A0AAV0NSF1"/>
<gene>
    <name evidence="2" type="ORF">LITE_LOCUS34999</name>
</gene>
<name>A0AAV0NSF1_9ROSI</name>
<protein>
    <submittedName>
        <fullName evidence="2">Uncharacterized protein</fullName>
    </submittedName>
</protein>
<accession>A0AAV0NSF1</accession>
<keyword evidence="3" id="KW-1185">Reference proteome</keyword>
<evidence type="ECO:0000313" key="2">
    <source>
        <dbReference type="EMBL" id="CAI0461590.1"/>
    </source>
</evidence>
<proteinExistence type="predicted"/>
<dbReference type="EMBL" id="CAMGYJ010000008">
    <property type="protein sequence ID" value="CAI0461590.1"/>
    <property type="molecule type" value="Genomic_DNA"/>
</dbReference>
<evidence type="ECO:0000256" key="1">
    <source>
        <dbReference type="SAM" id="MobiDB-lite"/>
    </source>
</evidence>
<sequence>MRMANSRNYHENAAAIVIYLYIKVVASSEPKSGGLISLVSRVSEIDLSQEGGAAMGGDAARPRGMRCKRRSSSSV</sequence>
<reference evidence="2" key="1">
    <citation type="submission" date="2022-08" db="EMBL/GenBank/DDBJ databases">
        <authorList>
            <person name="Gutierrez-Valencia J."/>
        </authorList>
    </citation>
    <scope>NUCLEOTIDE SEQUENCE</scope>
</reference>
<evidence type="ECO:0000313" key="3">
    <source>
        <dbReference type="Proteomes" id="UP001154282"/>
    </source>
</evidence>
<feature type="region of interest" description="Disordered" evidence="1">
    <location>
        <begin position="52"/>
        <end position="75"/>
    </location>
</feature>
<organism evidence="2 3">
    <name type="scientific">Linum tenue</name>
    <dbReference type="NCBI Taxonomy" id="586396"/>
    <lineage>
        <taxon>Eukaryota</taxon>
        <taxon>Viridiplantae</taxon>
        <taxon>Streptophyta</taxon>
        <taxon>Embryophyta</taxon>
        <taxon>Tracheophyta</taxon>
        <taxon>Spermatophyta</taxon>
        <taxon>Magnoliopsida</taxon>
        <taxon>eudicotyledons</taxon>
        <taxon>Gunneridae</taxon>
        <taxon>Pentapetalae</taxon>
        <taxon>rosids</taxon>
        <taxon>fabids</taxon>
        <taxon>Malpighiales</taxon>
        <taxon>Linaceae</taxon>
        <taxon>Linum</taxon>
    </lineage>
</organism>
<comment type="caution">
    <text evidence="2">The sequence shown here is derived from an EMBL/GenBank/DDBJ whole genome shotgun (WGS) entry which is preliminary data.</text>
</comment>